<dbReference type="EMBL" id="CP017269">
    <property type="protein sequence ID" value="AOT69121.1"/>
    <property type="molecule type" value="Genomic_DNA"/>
</dbReference>
<comment type="similarity">
    <text evidence="3">Belongs to the peptidase S51 family.</text>
</comment>
<evidence type="ECO:0000256" key="7">
    <source>
        <dbReference type="ARBA" id="ARBA00022801"/>
    </source>
</evidence>
<dbReference type="Gene3D" id="3.40.50.880">
    <property type="match status" value="1"/>
</dbReference>
<keyword evidence="6" id="KW-0645">Protease</keyword>
<evidence type="ECO:0000313" key="10">
    <source>
        <dbReference type="EMBL" id="AOT69121.1"/>
    </source>
</evidence>
<sequence length="283" mass="30859">MIVHKDTYLVVIGGAEDKKMDKVILKKLVELSNKKDPRFVLITTATQQPEEAGEQYKKVFKSLGIETTIVLNIENRDDANDDEINGQMLKGDCIFFTGGDQLRISSILGGTKIHENLHKAVDLGKVIAGTSAGASMMSEIMVVEGVDKEAPSRCTIKMAPGMGLIEGVIIDQHFNQRGRIGRLLSAIAQNPHSLGIGIDENTAIILDNKGEFQVAGSGVVTVIDGRSITFTNTCEQYPNEPLAITEVKLHVLPSGYGYSLAKKYPIIKTEFCNNKKKNEKAAQ</sequence>
<gene>
    <name evidence="10" type="ORF">Gferi_05840</name>
</gene>
<organism evidence="10 11">
    <name type="scientific">Geosporobacter ferrireducens</name>
    <dbReference type="NCBI Taxonomy" id="1424294"/>
    <lineage>
        <taxon>Bacteria</taxon>
        <taxon>Bacillati</taxon>
        <taxon>Bacillota</taxon>
        <taxon>Clostridia</taxon>
        <taxon>Peptostreptococcales</taxon>
        <taxon>Thermotaleaceae</taxon>
        <taxon>Geosporobacter</taxon>
    </lineage>
</organism>
<evidence type="ECO:0000256" key="5">
    <source>
        <dbReference type="ARBA" id="ARBA00015719"/>
    </source>
</evidence>
<evidence type="ECO:0000256" key="6">
    <source>
        <dbReference type="ARBA" id="ARBA00022670"/>
    </source>
</evidence>
<name>A0A1D8GDY9_9FIRM</name>
<comment type="catalytic activity">
    <reaction evidence="1">
        <text>[L-4-(L-arginin-2-N-yl)aspartate](n) + H2O = [L-4-(L-arginin-2-N-yl)aspartate](n-1) + L-4-(L-arginin-2-N-yl)aspartate</text>
        <dbReference type="Rhea" id="RHEA:12845"/>
        <dbReference type="Rhea" id="RHEA-COMP:13728"/>
        <dbReference type="Rhea" id="RHEA-COMP:13734"/>
        <dbReference type="ChEBI" id="CHEBI:15377"/>
        <dbReference type="ChEBI" id="CHEBI:137986"/>
        <dbReference type="ChEBI" id="CHEBI:137991"/>
        <dbReference type="EC" id="3.4.15.6"/>
    </reaction>
</comment>
<keyword evidence="11" id="KW-1185">Reference proteome</keyword>
<proteinExistence type="inferred from homology"/>
<dbReference type="GO" id="GO:0008236">
    <property type="term" value="F:serine-type peptidase activity"/>
    <property type="evidence" value="ECO:0007669"/>
    <property type="project" value="UniProtKB-KW"/>
</dbReference>
<feature type="active site" description="Charge relay system" evidence="9">
    <location>
        <position position="131"/>
    </location>
</feature>
<comment type="function">
    <text evidence="2">Exopeptidase that catalyzes the hydrolytic cleavage of multi-L-arginyl-poly-L-aspartic acid (cyanophycin; a water-insoluble reserve polymer) into aspartate-arginine dipeptides.</text>
</comment>
<dbReference type="Proteomes" id="UP000095743">
    <property type="component" value="Chromosome"/>
</dbReference>
<evidence type="ECO:0000256" key="3">
    <source>
        <dbReference type="ARBA" id="ARBA00006534"/>
    </source>
</evidence>
<protein>
    <recommendedName>
        <fullName evidence="5">Cyanophycinase</fullName>
        <ecNumber evidence="4">3.4.15.6</ecNumber>
    </recommendedName>
</protein>
<keyword evidence="7" id="KW-0378">Hydrolase</keyword>
<dbReference type="NCBIfam" id="TIGR02069">
    <property type="entry name" value="cyanophycinase"/>
    <property type="match status" value="1"/>
</dbReference>
<evidence type="ECO:0000256" key="4">
    <source>
        <dbReference type="ARBA" id="ARBA00013115"/>
    </source>
</evidence>
<dbReference type="InterPro" id="IPR011811">
    <property type="entry name" value="Peptidase_S51_cyanophycinase"/>
</dbReference>
<feature type="active site" description="Charge relay system" evidence="9">
    <location>
        <position position="173"/>
    </location>
</feature>
<feature type="active site" description="Charge relay system" evidence="9">
    <location>
        <position position="200"/>
    </location>
</feature>
<dbReference type="STRING" id="1424294.Gferi_05840"/>
<dbReference type="CDD" id="cd03145">
    <property type="entry name" value="GAT1_cyanophycinase"/>
    <property type="match status" value="1"/>
</dbReference>
<dbReference type="KEGG" id="gfe:Gferi_05840"/>
<dbReference type="SUPFAM" id="SSF52317">
    <property type="entry name" value="Class I glutamine amidotransferase-like"/>
    <property type="match status" value="1"/>
</dbReference>
<reference evidence="10 11" key="1">
    <citation type="submission" date="2016-09" db="EMBL/GenBank/DDBJ databases">
        <title>Genomic analysis reveals versatility of anaerobic energy metabolism of Geosporobacter ferrireducens IRF9 of phylum Firmicutes.</title>
        <authorList>
            <person name="Kim S.-J."/>
        </authorList>
    </citation>
    <scope>NUCLEOTIDE SEQUENCE [LARGE SCALE GENOMIC DNA]</scope>
    <source>
        <strain evidence="10 11">IRF9</strain>
    </source>
</reference>
<dbReference type="GO" id="GO:0008241">
    <property type="term" value="F:peptidyl-dipeptidase activity"/>
    <property type="evidence" value="ECO:0007669"/>
    <property type="project" value="UniProtKB-EC"/>
</dbReference>
<evidence type="ECO:0000313" key="11">
    <source>
        <dbReference type="Proteomes" id="UP000095743"/>
    </source>
</evidence>
<dbReference type="AlphaFoldDB" id="A0A1D8GDY9"/>
<dbReference type="RefSeq" id="WP_069974687.1">
    <property type="nucleotide sequence ID" value="NZ_CP017269.1"/>
</dbReference>
<keyword evidence="8" id="KW-0720">Serine protease</keyword>
<evidence type="ECO:0000256" key="1">
    <source>
        <dbReference type="ARBA" id="ARBA00001092"/>
    </source>
</evidence>
<evidence type="ECO:0000256" key="9">
    <source>
        <dbReference type="PIRSR" id="PIRSR032067-1"/>
    </source>
</evidence>
<evidence type="ECO:0000256" key="2">
    <source>
        <dbReference type="ARBA" id="ARBA00002039"/>
    </source>
</evidence>
<dbReference type="GO" id="GO:0006508">
    <property type="term" value="P:proteolysis"/>
    <property type="evidence" value="ECO:0007669"/>
    <property type="project" value="UniProtKB-KW"/>
</dbReference>
<dbReference type="InterPro" id="IPR029062">
    <property type="entry name" value="Class_I_gatase-like"/>
</dbReference>
<dbReference type="EC" id="3.4.15.6" evidence="4"/>
<dbReference type="PANTHER" id="PTHR36175:SF1">
    <property type="entry name" value="CYANOPHYCINASE"/>
    <property type="match status" value="1"/>
</dbReference>
<evidence type="ECO:0000256" key="8">
    <source>
        <dbReference type="ARBA" id="ARBA00022825"/>
    </source>
</evidence>
<accession>A0A1D8GDY9</accession>
<dbReference type="Pfam" id="PF03575">
    <property type="entry name" value="Peptidase_S51"/>
    <property type="match status" value="1"/>
</dbReference>
<dbReference type="InterPro" id="IPR005320">
    <property type="entry name" value="Peptidase_S51"/>
</dbReference>
<dbReference type="OrthoDB" id="9799980at2"/>
<dbReference type="PIRSF" id="PIRSF032067">
    <property type="entry name" value="Cyanophycinase"/>
    <property type="match status" value="1"/>
</dbReference>
<dbReference type="PANTHER" id="PTHR36175">
    <property type="entry name" value="CYANOPHYCINASE"/>
    <property type="match status" value="1"/>
</dbReference>